<keyword evidence="2 4" id="KW-0442">Lipid degradation</keyword>
<keyword evidence="8" id="KW-1185">Reference proteome</keyword>
<accession>A0A8H7TCP8</accession>
<dbReference type="PANTHER" id="PTHR24185:SF1">
    <property type="entry name" value="CALCIUM-INDEPENDENT PHOSPHOLIPASE A2-GAMMA"/>
    <property type="match status" value="1"/>
</dbReference>
<gene>
    <name evidence="7" type="ORF">IFR04_010487</name>
</gene>
<evidence type="ECO:0000313" key="7">
    <source>
        <dbReference type="EMBL" id="KAG4416378.1"/>
    </source>
</evidence>
<dbReference type="InterPro" id="IPR016035">
    <property type="entry name" value="Acyl_Trfase/lysoPLipase"/>
</dbReference>
<organism evidence="7 8">
    <name type="scientific">Cadophora malorum</name>
    <dbReference type="NCBI Taxonomy" id="108018"/>
    <lineage>
        <taxon>Eukaryota</taxon>
        <taxon>Fungi</taxon>
        <taxon>Dikarya</taxon>
        <taxon>Ascomycota</taxon>
        <taxon>Pezizomycotina</taxon>
        <taxon>Leotiomycetes</taxon>
        <taxon>Helotiales</taxon>
        <taxon>Ploettnerulaceae</taxon>
        <taxon>Cadophora</taxon>
    </lineage>
</organism>
<feature type="active site" description="Nucleophile" evidence="4">
    <location>
        <position position="108"/>
    </location>
</feature>
<evidence type="ECO:0000259" key="6">
    <source>
        <dbReference type="PROSITE" id="PS51635"/>
    </source>
</evidence>
<sequence>MSAPGTPVTSAASLPDADVDPSPPSSSKKTREAWWSRYAASNSSNLSFVKPPEPFDPKGRRLLLSLDGGGVRGLSSILILKHIMDELNAHREKRLEPWQVFDMIGGTSTGGLIAIMLGHLKMSIDNTQAAYNKLSREVFGPRRSKYNLPGKLLDIIRLYNILRVNAKFDSKRLEEAIRRTIATSSHDPDAPFHAQGNEPDCRVLVCSTHQSDGSLAILSNFKLEGSTQDPVGNVKIWEAARATSAATRFFDPIKIGDFKLGHVDGAFGNNNPIRTVWSQANHLWVRERNPPEFFVLSIGTGEATRPGIGGGWSSIIRTLIKIATQTEQTADEFSDDHRDLIQDEMLYRFNVAHGLETVHLDEYKHMNMIAGATKTYLNRPATEDVLARCVRKLKILTQCNYLSPASYYQSIR</sequence>
<dbReference type="GO" id="GO:0016042">
    <property type="term" value="P:lipid catabolic process"/>
    <property type="evidence" value="ECO:0007669"/>
    <property type="project" value="UniProtKB-UniRule"/>
</dbReference>
<evidence type="ECO:0000256" key="4">
    <source>
        <dbReference type="PROSITE-ProRule" id="PRU01161"/>
    </source>
</evidence>
<feature type="domain" description="PNPLA" evidence="6">
    <location>
        <begin position="64"/>
        <end position="277"/>
    </location>
</feature>
<keyword evidence="3 4" id="KW-0443">Lipid metabolism</keyword>
<dbReference type="Proteomes" id="UP000664132">
    <property type="component" value="Unassembled WGS sequence"/>
</dbReference>
<feature type="short sequence motif" description="GXSXG" evidence="4">
    <location>
        <begin position="106"/>
        <end position="110"/>
    </location>
</feature>
<evidence type="ECO:0000256" key="2">
    <source>
        <dbReference type="ARBA" id="ARBA00022963"/>
    </source>
</evidence>
<evidence type="ECO:0000313" key="8">
    <source>
        <dbReference type="Proteomes" id="UP000664132"/>
    </source>
</evidence>
<dbReference type="AlphaFoldDB" id="A0A8H7TCP8"/>
<reference evidence="7" key="1">
    <citation type="submission" date="2021-02" db="EMBL/GenBank/DDBJ databases">
        <title>Genome sequence Cadophora malorum strain M34.</title>
        <authorList>
            <person name="Stefanovic E."/>
            <person name="Vu D."/>
            <person name="Scully C."/>
            <person name="Dijksterhuis J."/>
            <person name="Roader J."/>
            <person name="Houbraken J."/>
        </authorList>
    </citation>
    <scope>NUCLEOTIDE SEQUENCE</scope>
    <source>
        <strain evidence="7">M34</strain>
    </source>
</reference>
<evidence type="ECO:0000256" key="3">
    <source>
        <dbReference type="ARBA" id="ARBA00023098"/>
    </source>
</evidence>
<dbReference type="GO" id="GO:0019369">
    <property type="term" value="P:arachidonate metabolic process"/>
    <property type="evidence" value="ECO:0007669"/>
    <property type="project" value="TreeGrafter"/>
</dbReference>
<dbReference type="PANTHER" id="PTHR24185">
    <property type="entry name" value="CALCIUM-INDEPENDENT PHOSPHOLIPASE A2-GAMMA"/>
    <property type="match status" value="1"/>
</dbReference>
<dbReference type="Pfam" id="PF01734">
    <property type="entry name" value="Patatin"/>
    <property type="match status" value="1"/>
</dbReference>
<dbReference type="Gene3D" id="3.40.1090.10">
    <property type="entry name" value="Cytosolic phospholipase A2 catalytic domain"/>
    <property type="match status" value="1"/>
</dbReference>
<keyword evidence="1 4" id="KW-0378">Hydrolase</keyword>
<feature type="active site" description="Proton acceptor" evidence="4">
    <location>
        <position position="264"/>
    </location>
</feature>
<dbReference type="EMBL" id="JAFJYH010000188">
    <property type="protein sequence ID" value="KAG4416378.1"/>
    <property type="molecule type" value="Genomic_DNA"/>
</dbReference>
<dbReference type="PROSITE" id="PS51635">
    <property type="entry name" value="PNPLA"/>
    <property type="match status" value="1"/>
</dbReference>
<name>A0A8H7TCP8_9HELO</name>
<comment type="caution">
    <text evidence="7">The sequence shown here is derived from an EMBL/GenBank/DDBJ whole genome shotgun (WGS) entry which is preliminary data.</text>
</comment>
<dbReference type="GO" id="GO:0047499">
    <property type="term" value="F:calcium-independent phospholipase A2 activity"/>
    <property type="evidence" value="ECO:0007669"/>
    <property type="project" value="TreeGrafter"/>
</dbReference>
<feature type="region of interest" description="Disordered" evidence="5">
    <location>
        <begin position="1"/>
        <end position="32"/>
    </location>
</feature>
<proteinExistence type="predicted"/>
<dbReference type="OrthoDB" id="1658288at2759"/>
<protein>
    <recommendedName>
        <fullName evidence="6">PNPLA domain-containing protein</fullName>
    </recommendedName>
</protein>
<dbReference type="GO" id="GO:0016020">
    <property type="term" value="C:membrane"/>
    <property type="evidence" value="ECO:0007669"/>
    <property type="project" value="TreeGrafter"/>
</dbReference>
<evidence type="ECO:0000256" key="5">
    <source>
        <dbReference type="SAM" id="MobiDB-lite"/>
    </source>
</evidence>
<feature type="short sequence motif" description="DGA/G" evidence="4">
    <location>
        <begin position="264"/>
        <end position="266"/>
    </location>
</feature>
<feature type="short sequence motif" description="GXGXXG" evidence="4">
    <location>
        <begin position="68"/>
        <end position="73"/>
    </location>
</feature>
<dbReference type="GO" id="GO:0046486">
    <property type="term" value="P:glycerolipid metabolic process"/>
    <property type="evidence" value="ECO:0007669"/>
    <property type="project" value="UniProtKB-ARBA"/>
</dbReference>
<dbReference type="SUPFAM" id="SSF52151">
    <property type="entry name" value="FabD/lysophospholipase-like"/>
    <property type="match status" value="1"/>
</dbReference>
<evidence type="ECO:0000256" key="1">
    <source>
        <dbReference type="ARBA" id="ARBA00022801"/>
    </source>
</evidence>
<dbReference type="InterPro" id="IPR002641">
    <property type="entry name" value="PNPLA_dom"/>
</dbReference>